<dbReference type="InterPro" id="IPR027417">
    <property type="entry name" value="P-loop_NTPase"/>
</dbReference>
<dbReference type="GO" id="GO:0005634">
    <property type="term" value="C:nucleus"/>
    <property type="evidence" value="ECO:0007669"/>
    <property type="project" value="TreeGrafter"/>
</dbReference>
<evidence type="ECO:0000256" key="1">
    <source>
        <dbReference type="ARBA" id="ARBA00022801"/>
    </source>
</evidence>
<dbReference type="PANTHER" id="PTHR45629">
    <property type="entry name" value="SNF2/RAD54 FAMILY MEMBER"/>
    <property type="match status" value="1"/>
</dbReference>
<dbReference type="Gene3D" id="3.40.50.10810">
    <property type="entry name" value="Tandem AAA-ATPase domain"/>
    <property type="match status" value="1"/>
</dbReference>
<dbReference type="InterPro" id="IPR038718">
    <property type="entry name" value="SNF2-like_sf"/>
</dbReference>
<reference evidence="5 6" key="1">
    <citation type="journal article" date="2018" name="Plant J.">
        <title>Genome sequences of Chlorella sorokiniana UTEX 1602 and Micractinium conductrix SAG 241.80: implications to maltose excretion by a green alga.</title>
        <authorList>
            <person name="Arriola M.B."/>
            <person name="Velmurugan N."/>
            <person name="Zhang Y."/>
            <person name="Plunkett M.H."/>
            <person name="Hondzo H."/>
            <person name="Barney B.M."/>
        </authorList>
    </citation>
    <scope>NUCLEOTIDE SEQUENCE [LARGE SCALE GENOMIC DNA]</scope>
    <source>
        <strain evidence="5 6">SAG 241.80</strain>
    </source>
</reference>
<comment type="caution">
    <text evidence="5">The sequence shown here is derived from an EMBL/GenBank/DDBJ whole genome shotgun (WGS) entry which is preliminary data.</text>
</comment>
<dbReference type="GO" id="GO:0045003">
    <property type="term" value="P:double-strand break repair via synthesis-dependent strand annealing"/>
    <property type="evidence" value="ECO:0007669"/>
    <property type="project" value="TreeGrafter"/>
</dbReference>
<evidence type="ECO:0008006" key="7">
    <source>
        <dbReference type="Google" id="ProtNLM"/>
    </source>
</evidence>
<evidence type="ECO:0000259" key="3">
    <source>
        <dbReference type="PROSITE" id="PS51192"/>
    </source>
</evidence>
<dbReference type="InterPro" id="IPR049730">
    <property type="entry name" value="SNF2/RAD54-like_C"/>
</dbReference>
<dbReference type="EMBL" id="LHPF02000054">
    <property type="protein sequence ID" value="PSC67575.1"/>
    <property type="molecule type" value="Genomic_DNA"/>
</dbReference>
<name>A0A2P6V0H4_9CHLO</name>
<dbReference type="AlphaFoldDB" id="A0A2P6V0H4"/>
<dbReference type="PANTHER" id="PTHR45629:SF7">
    <property type="entry name" value="DNA EXCISION REPAIR PROTEIN ERCC-6-RELATED"/>
    <property type="match status" value="1"/>
</dbReference>
<dbReference type="SMART" id="SM00490">
    <property type="entry name" value="HELICc"/>
    <property type="match status" value="1"/>
</dbReference>
<gene>
    <name evidence="5" type="ORF">C2E20_8771</name>
</gene>
<evidence type="ECO:0000259" key="4">
    <source>
        <dbReference type="PROSITE" id="PS51194"/>
    </source>
</evidence>
<dbReference type="CDD" id="cd18004">
    <property type="entry name" value="DEXHc_RAD54"/>
    <property type="match status" value="1"/>
</dbReference>
<dbReference type="Gene3D" id="3.40.50.300">
    <property type="entry name" value="P-loop containing nucleotide triphosphate hydrolases"/>
    <property type="match status" value="1"/>
</dbReference>
<evidence type="ECO:0000256" key="2">
    <source>
        <dbReference type="SAM" id="MobiDB-lite"/>
    </source>
</evidence>
<proteinExistence type="predicted"/>
<dbReference type="SMART" id="SM00487">
    <property type="entry name" value="DEXDc"/>
    <property type="match status" value="1"/>
</dbReference>
<dbReference type="InterPro" id="IPR001650">
    <property type="entry name" value="Helicase_C-like"/>
</dbReference>
<keyword evidence="1" id="KW-0378">Hydrolase</keyword>
<feature type="region of interest" description="Disordered" evidence="2">
    <location>
        <begin position="827"/>
        <end position="874"/>
    </location>
</feature>
<evidence type="ECO:0000313" key="5">
    <source>
        <dbReference type="EMBL" id="PSC67575.1"/>
    </source>
</evidence>
<dbReference type="InterPro" id="IPR000330">
    <property type="entry name" value="SNF2_N"/>
</dbReference>
<feature type="domain" description="Helicase C-terminal" evidence="4">
    <location>
        <begin position="542"/>
        <end position="705"/>
    </location>
</feature>
<dbReference type="InterPro" id="IPR014001">
    <property type="entry name" value="Helicase_ATP-bd"/>
</dbReference>
<dbReference type="Pfam" id="PF00176">
    <property type="entry name" value="SNF2-rel_dom"/>
    <property type="match status" value="1"/>
</dbReference>
<feature type="domain" description="Helicase ATP-binding" evidence="3">
    <location>
        <begin position="163"/>
        <end position="337"/>
    </location>
</feature>
<dbReference type="GO" id="GO:0005524">
    <property type="term" value="F:ATP binding"/>
    <property type="evidence" value="ECO:0007669"/>
    <property type="project" value="InterPro"/>
</dbReference>
<dbReference type="OrthoDB" id="413460at2759"/>
<dbReference type="InterPro" id="IPR050496">
    <property type="entry name" value="SNF2_RAD54_helicase_repair"/>
</dbReference>
<accession>A0A2P6V0H4</accession>
<dbReference type="GO" id="GO:0015616">
    <property type="term" value="F:DNA translocase activity"/>
    <property type="evidence" value="ECO:0007669"/>
    <property type="project" value="TreeGrafter"/>
</dbReference>
<dbReference type="PROSITE" id="PS51192">
    <property type="entry name" value="HELICASE_ATP_BIND_1"/>
    <property type="match status" value="1"/>
</dbReference>
<dbReference type="SUPFAM" id="SSF52540">
    <property type="entry name" value="P-loop containing nucleoside triphosphate hydrolases"/>
    <property type="match status" value="2"/>
</dbReference>
<dbReference type="Proteomes" id="UP000239649">
    <property type="component" value="Unassembled WGS sequence"/>
</dbReference>
<dbReference type="Pfam" id="PF00271">
    <property type="entry name" value="Helicase_C"/>
    <property type="match status" value="1"/>
</dbReference>
<dbReference type="Gene3D" id="1.20.120.850">
    <property type="entry name" value="SWI2/SNF2 ATPases, N-terminal domain"/>
    <property type="match status" value="1"/>
</dbReference>
<protein>
    <recommendedName>
        <fullName evidence="7">DNA repair and recombination RAD54</fullName>
    </recommendedName>
</protein>
<evidence type="ECO:0000313" key="6">
    <source>
        <dbReference type="Proteomes" id="UP000239649"/>
    </source>
</evidence>
<keyword evidence="6" id="KW-1185">Reference proteome</keyword>
<sequence>MPVPKRKAPEAEENEQLENVAAPAVAGGMGFLVLCGGGSCTAAGYKAVRKPFKPPMASRPEANGRGVQVGLKFSNLAQLGPGGLLQQVVTKTVAIGRRLGDGFADECDAPDVLLFDPADHPDLPPLAEGAPPYTRVLVDKFIAGKLRPHQVEGVQFMFKCLAGLKNPDFTGCIQSDSMGLGKTFQSICCMWMLLTSGLQGKPTCSRALVITPTSLVANWGREVDKWLGGRIKPVVIEDAAQLKLELQRLASYVPAGRQAAHVYVMSYDVFRLNQALVYSKKFELVICDEAHRLKNGQSKINQAIGGLPCRLRLLLTGTPIQNDLSEFFAMFNTACPGLFGTVADFRKVYEHPILAGRDSNATDKQLEKGTAAQQQLVALAQQYMIRRTSETLKQYLPAKIQEVIFCKMSPLQLSLYKGFLGSEAVAAALSGLKLEREKALATLPAINALKKLCCHPDMIWDLQRCAGGAGPSSLLLGGAGRASGRGPKLSAKAKASGEAPRVVVTGMNMWKGWSRASGLATFIPPTALAACRPCTRVGKMQVLVSLLKAIKEGHPGDKVVLVSNYTESLMLCDKVCKANRWGTLSLTGDLDARKRQALVDEFNSPAHPSFVLLLSSKAGGCGLNIIGANRLILLDPSWNPADDQQAMGRVWREGQKKDVFIYRLLTTGSIEEKIFQRQLAKEGLSRVVVDDNADEQRTFSKDELKALFRVDPAVQCDTHTCIKCSCGGVWPRPTAGAAGGPARQQSEDSEDGWDDDEEEGAGGAGGSGGKAAAEQASNPGSVLGWAHVKDVTLLPDDVWQRVAAVIRNSFITFAFSDFNLEERLDADKKKAEEEEDDDGDSIDRQGIEDREDFDPEDWEGEGGRDAAQEEEDDE</sequence>
<dbReference type="GO" id="GO:0016787">
    <property type="term" value="F:hydrolase activity"/>
    <property type="evidence" value="ECO:0007669"/>
    <property type="project" value="UniProtKB-KW"/>
</dbReference>
<dbReference type="GO" id="GO:0007131">
    <property type="term" value="P:reciprocal meiotic recombination"/>
    <property type="evidence" value="ECO:0007669"/>
    <property type="project" value="TreeGrafter"/>
</dbReference>
<dbReference type="STRING" id="554055.A0A2P6V0H4"/>
<organism evidence="5 6">
    <name type="scientific">Micractinium conductrix</name>
    <dbReference type="NCBI Taxonomy" id="554055"/>
    <lineage>
        <taxon>Eukaryota</taxon>
        <taxon>Viridiplantae</taxon>
        <taxon>Chlorophyta</taxon>
        <taxon>core chlorophytes</taxon>
        <taxon>Trebouxiophyceae</taxon>
        <taxon>Chlorellales</taxon>
        <taxon>Chlorellaceae</taxon>
        <taxon>Chlorella clade</taxon>
        <taxon>Micractinium</taxon>
    </lineage>
</organism>
<feature type="region of interest" description="Disordered" evidence="2">
    <location>
        <begin position="735"/>
        <end position="777"/>
    </location>
</feature>
<dbReference type="CDD" id="cd18793">
    <property type="entry name" value="SF2_C_SNF"/>
    <property type="match status" value="1"/>
</dbReference>
<feature type="compositionally biased region" description="Acidic residues" evidence="2">
    <location>
        <begin position="849"/>
        <end position="860"/>
    </location>
</feature>
<feature type="compositionally biased region" description="Acidic residues" evidence="2">
    <location>
        <begin position="747"/>
        <end position="760"/>
    </location>
</feature>
<dbReference type="PROSITE" id="PS51194">
    <property type="entry name" value="HELICASE_CTER"/>
    <property type="match status" value="1"/>
</dbReference>